<accession>A0AAU7X4Y2</accession>
<dbReference type="EMBL" id="CP158568">
    <property type="protein sequence ID" value="XBY43109.1"/>
    <property type="molecule type" value="Genomic_DNA"/>
</dbReference>
<evidence type="ECO:0000313" key="2">
    <source>
        <dbReference type="EMBL" id="XBY43109.1"/>
    </source>
</evidence>
<feature type="region of interest" description="Disordered" evidence="1">
    <location>
        <begin position="167"/>
        <end position="396"/>
    </location>
</feature>
<gene>
    <name evidence="2" type="ORF">ABS361_13460</name>
</gene>
<reference evidence="2" key="1">
    <citation type="submission" date="2024-06" db="EMBL/GenBank/DDBJ databases">
        <title>Methylostella associata gen. nov., sp. nov., a novel Ancalomicrobiaceae-affiliated facultatively methylotrophic bacteria that feed on methanotrophs of the genus Methylococcus.</title>
        <authorList>
            <person name="Saltykova V."/>
            <person name="Danilova O.V."/>
            <person name="Oshkin I.Y."/>
            <person name="Belova S.E."/>
            <person name="Pimenov N.V."/>
            <person name="Dedysh S.N."/>
        </authorList>
    </citation>
    <scope>NUCLEOTIDE SEQUENCE</scope>
    <source>
        <strain evidence="2">S20</strain>
    </source>
</reference>
<dbReference type="RefSeq" id="WP_407048211.1">
    <property type="nucleotide sequence ID" value="NZ_CP158568.1"/>
</dbReference>
<evidence type="ECO:0000256" key="1">
    <source>
        <dbReference type="SAM" id="MobiDB-lite"/>
    </source>
</evidence>
<feature type="compositionally biased region" description="Basic and acidic residues" evidence="1">
    <location>
        <begin position="278"/>
        <end position="289"/>
    </location>
</feature>
<organism evidence="2">
    <name type="scientific">Methyloraptor flagellatus</name>
    <dbReference type="NCBI Taxonomy" id="3162530"/>
    <lineage>
        <taxon>Bacteria</taxon>
        <taxon>Pseudomonadati</taxon>
        <taxon>Pseudomonadota</taxon>
        <taxon>Alphaproteobacteria</taxon>
        <taxon>Hyphomicrobiales</taxon>
        <taxon>Ancalomicrobiaceae</taxon>
        <taxon>Methyloraptor</taxon>
    </lineage>
</organism>
<feature type="compositionally biased region" description="Polar residues" evidence="1">
    <location>
        <begin position="167"/>
        <end position="176"/>
    </location>
</feature>
<sequence>MSGVSSTNVSGLSRGLDQILKSSGEGTVGATSGFGVTVQSPNFPGISKVESPFSQASREQALDAKLNFSMALKGEFGLSEKVIKYIETKIDIHSDAPLKLSDAKEILSELHVLNQVKNGTLDKSHMQGLKHFTLVPKPKEQVQEAMSYTSRRFAEFGLDASKDDTQIDTFDSSSSFGLIDDEPLTSTSRRERRSESETIVPQGGSEPRKPPAPPMLSVGNTGLQDFLNKIGGDDKETREPSDRLPDLGIAPKEEPKPKDAGPVVVPTTSREGLSQLVEELRKRDGEPETKTSQPETPDEIPPKSDPVAEKSGKTSEPPPMLSVGNSGMQDFLNRIGNEDKVPREPTDKLPRLGIAPKEEPKPKDTGPVTIPKSSSEGLSMLVDELRKRDIETGGSR</sequence>
<feature type="compositionally biased region" description="Basic and acidic residues" evidence="1">
    <location>
        <begin position="336"/>
        <end position="364"/>
    </location>
</feature>
<dbReference type="KEGG" id="mflg:ABS361_13460"/>
<dbReference type="AlphaFoldDB" id="A0AAU7X4Y2"/>
<feature type="compositionally biased region" description="Basic and acidic residues" evidence="1">
    <location>
        <begin position="383"/>
        <end position="396"/>
    </location>
</feature>
<feature type="compositionally biased region" description="Basic and acidic residues" evidence="1">
    <location>
        <begin position="231"/>
        <end position="259"/>
    </location>
</feature>
<proteinExistence type="predicted"/>
<protein>
    <submittedName>
        <fullName evidence="2">Uncharacterized protein</fullName>
    </submittedName>
</protein>
<name>A0AAU7X4Y2_9HYPH</name>
<feature type="compositionally biased region" description="Basic and acidic residues" evidence="1">
    <location>
        <begin position="300"/>
        <end position="313"/>
    </location>
</feature>